<feature type="transmembrane region" description="Helical" evidence="7">
    <location>
        <begin position="20"/>
        <end position="41"/>
    </location>
</feature>
<evidence type="ECO:0000256" key="1">
    <source>
        <dbReference type="ARBA" id="ARBA00004651"/>
    </source>
</evidence>
<name>A0A0F9DX71_9ZZZZ</name>
<keyword evidence="6" id="KW-0175">Coiled coil</keyword>
<feature type="transmembrane region" description="Helical" evidence="7">
    <location>
        <begin position="127"/>
        <end position="153"/>
    </location>
</feature>
<dbReference type="AlphaFoldDB" id="A0A0F9DX71"/>
<evidence type="ECO:0000256" key="2">
    <source>
        <dbReference type="ARBA" id="ARBA00022475"/>
    </source>
</evidence>
<keyword evidence="5 7" id="KW-0472">Membrane</keyword>
<evidence type="ECO:0000256" key="3">
    <source>
        <dbReference type="ARBA" id="ARBA00022692"/>
    </source>
</evidence>
<feature type="transmembrane region" description="Helical" evidence="7">
    <location>
        <begin position="165"/>
        <end position="184"/>
    </location>
</feature>
<dbReference type="EMBL" id="LAZR01029847">
    <property type="protein sequence ID" value="KKL58381.1"/>
    <property type="molecule type" value="Genomic_DNA"/>
</dbReference>
<protein>
    <recommendedName>
        <fullName evidence="8">MASE1 domain-containing protein</fullName>
    </recommendedName>
</protein>
<accession>A0A0F9DX71</accession>
<evidence type="ECO:0000256" key="7">
    <source>
        <dbReference type="SAM" id="Phobius"/>
    </source>
</evidence>
<dbReference type="GO" id="GO:0005886">
    <property type="term" value="C:plasma membrane"/>
    <property type="evidence" value="ECO:0007669"/>
    <property type="project" value="UniProtKB-SubCell"/>
</dbReference>
<evidence type="ECO:0000313" key="9">
    <source>
        <dbReference type="EMBL" id="KKL58381.1"/>
    </source>
</evidence>
<keyword evidence="4 7" id="KW-1133">Transmembrane helix</keyword>
<feature type="domain" description="MASE1" evidence="8">
    <location>
        <begin position="24"/>
        <end position="296"/>
    </location>
</feature>
<evidence type="ECO:0000256" key="6">
    <source>
        <dbReference type="SAM" id="Coils"/>
    </source>
</evidence>
<comment type="caution">
    <text evidence="9">The sequence shown here is derived from an EMBL/GenBank/DDBJ whole genome shotgun (WGS) entry which is preliminary data.</text>
</comment>
<evidence type="ECO:0000256" key="5">
    <source>
        <dbReference type="ARBA" id="ARBA00023136"/>
    </source>
</evidence>
<feature type="transmembrane region" description="Helical" evidence="7">
    <location>
        <begin position="223"/>
        <end position="240"/>
    </location>
</feature>
<sequence length="347" mass="39132">MGKSSPNQLSDTKKSILWPYLWIGLIALSYFLCARLSLFFVQSKGVTVFWPPSGLLLAFLLMSERRFWKYIIPTVLLTYLVTNVIIGNSLTVNLGHVIANCTEAFISAWVLQGIMGTPITLKRFKEVLGIAVIAVLLATAAGALIGAGFFAVTTDLAVFPRAWRIWWLAHTLGVLIVTPTLLAWKDIYSTLIKMSFTRYAEMVLLFICLVIASILIFKPSGEYVHPLLYLVFPFLVWAVVRFGMWGAFSGSMIIVSIAIWHTIHGHGPMTSHGEKAAEYIFWLQAYLGVMMLTAVIIVPSTTRRNRVEEELKLHNESLEKRIPVLEDKLSNRMEETEFENSQMQLIK</sequence>
<reference evidence="9" key="1">
    <citation type="journal article" date="2015" name="Nature">
        <title>Complex archaea that bridge the gap between prokaryotes and eukaryotes.</title>
        <authorList>
            <person name="Spang A."/>
            <person name="Saw J.H."/>
            <person name="Jorgensen S.L."/>
            <person name="Zaremba-Niedzwiedzka K."/>
            <person name="Martijn J."/>
            <person name="Lind A.E."/>
            <person name="van Eijk R."/>
            <person name="Schleper C."/>
            <person name="Guy L."/>
            <person name="Ettema T.J."/>
        </authorList>
    </citation>
    <scope>NUCLEOTIDE SEQUENCE</scope>
</reference>
<keyword evidence="3 7" id="KW-0812">Transmembrane</keyword>
<evidence type="ECO:0000256" key="4">
    <source>
        <dbReference type="ARBA" id="ARBA00022989"/>
    </source>
</evidence>
<feature type="transmembrane region" description="Helical" evidence="7">
    <location>
        <begin position="47"/>
        <end position="63"/>
    </location>
</feature>
<feature type="transmembrane region" description="Helical" evidence="7">
    <location>
        <begin position="70"/>
        <end position="91"/>
    </location>
</feature>
<organism evidence="9">
    <name type="scientific">marine sediment metagenome</name>
    <dbReference type="NCBI Taxonomy" id="412755"/>
    <lineage>
        <taxon>unclassified sequences</taxon>
        <taxon>metagenomes</taxon>
        <taxon>ecological metagenomes</taxon>
    </lineage>
</organism>
<proteinExistence type="predicted"/>
<comment type="subcellular location">
    <subcellularLocation>
        <location evidence="1">Cell membrane</location>
        <topology evidence="1">Multi-pass membrane protein</topology>
    </subcellularLocation>
</comment>
<evidence type="ECO:0000259" key="8">
    <source>
        <dbReference type="Pfam" id="PF05231"/>
    </source>
</evidence>
<dbReference type="InterPro" id="IPR007895">
    <property type="entry name" value="MASE1"/>
</dbReference>
<keyword evidence="2" id="KW-1003">Cell membrane</keyword>
<dbReference type="Pfam" id="PF05231">
    <property type="entry name" value="MASE1"/>
    <property type="match status" value="1"/>
</dbReference>
<gene>
    <name evidence="9" type="ORF">LCGC14_2225940</name>
</gene>
<feature type="transmembrane region" description="Helical" evidence="7">
    <location>
        <begin position="247"/>
        <end position="267"/>
    </location>
</feature>
<feature type="coiled-coil region" evidence="6">
    <location>
        <begin position="308"/>
        <end position="335"/>
    </location>
</feature>
<feature type="transmembrane region" description="Helical" evidence="7">
    <location>
        <begin position="279"/>
        <end position="298"/>
    </location>
</feature>
<feature type="transmembrane region" description="Helical" evidence="7">
    <location>
        <begin position="196"/>
        <end position="217"/>
    </location>
</feature>